<keyword evidence="1" id="KW-0472">Membrane</keyword>
<organism evidence="2">
    <name type="scientific">marine sediment metagenome</name>
    <dbReference type="NCBI Taxonomy" id="412755"/>
    <lineage>
        <taxon>unclassified sequences</taxon>
        <taxon>metagenomes</taxon>
        <taxon>ecological metagenomes</taxon>
    </lineage>
</organism>
<dbReference type="AlphaFoldDB" id="X1TNK2"/>
<gene>
    <name evidence="2" type="ORF">S12H4_21218</name>
</gene>
<comment type="caution">
    <text evidence="2">The sequence shown here is derived from an EMBL/GenBank/DDBJ whole genome shotgun (WGS) entry which is preliminary data.</text>
</comment>
<sequence>MIMKFFEEPTGKSITRVMFVVGVSWSMAITTLLTISMGWSAGEFIAVFTATSGIFIGLKLGQKPMEKSDEHKIEVDEKFSLLLS</sequence>
<reference evidence="2" key="1">
    <citation type="journal article" date="2014" name="Front. Microbiol.">
        <title>High frequency of phylogenetically diverse reductive dehalogenase-homologous genes in deep subseafloor sedimentary metagenomes.</title>
        <authorList>
            <person name="Kawai M."/>
            <person name="Futagami T."/>
            <person name="Toyoda A."/>
            <person name="Takaki Y."/>
            <person name="Nishi S."/>
            <person name="Hori S."/>
            <person name="Arai W."/>
            <person name="Tsubouchi T."/>
            <person name="Morono Y."/>
            <person name="Uchiyama I."/>
            <person name="Ito T."/>
            <person name="Fujiyama A."/>
            <person name="Inagaki F."/>
            <person name="Takami H."/>
        </authorList>
    </citation>
    <scope>NUCLEOTIDE SEQUENCE</scope>
    <source>
        <strain evidence="2">Expedition CK06-06</strain>
    </source>
</reference>
<proteinExistence type="predicted"/>
<keyword evidence="1" id="KW-0812">Transmembrane</keyword>
<keyword evidence="1" id="KW-1133">Transmembrane helix</keyword>
<name>X1TNK2_9ZZZZ</name>
<dbReference type="EMBL" id="BARW01010880">
    <property type="protein sequence ID" value="GAI81609.1"/>
    <property type="molecule type" value="Genomic_DNA"/>
</dbReference>
<protein>
    <submittedName>
        <fullName evidence="2">Uncharacterized protein</fullName>
    </submittedName>
</protein>
<feature type="transmembrane region" description="Helical" evidence="1">
    <location>
        <begin position="14"/>
        <end position="35"/>
    </location>
</feature>
<evidence type="ECO:0000313" key="2">
    <source>
        <dbReference type="EMBL" id="GAI81609.1"/>
    </source>
</evidence>
<feature type="non-terminal residue" evidence="2">
    <location>
        <position position="84"/>
    </location>
</feature>
<accession>X1TNK2</accession>
<evidence type="ECO:0000256" key="1">
    <source>
        <dbReference type="SAM" id="Phobius"/>
    </source>
</evidence>
<feature type="transmembrane region" description="Helical" evidence="1">
    <location>
        <begin position="41"/>
        <end position="58"/>
    </location>
</feature>